<keyword evidence="2" id="KW-0396">Initiation factor</keyword>
<evidence type="ECO:0000313" key="7">
    <source>
        <dbReference type="Proteomes" id="UP001586593"/>
    </source>
</evidence>
<dbReference type="PANTHER" id="PTHR10938">
    <property type="entry name" value="TRANSLATION INITIATION FACTOR IF-3"/>
    <property type="match status" value="1"/>
</dbReference>
<dbReference type="InterPro" id="IPR019815">
    <property type="entry name" value="Translation_initiation_fac_3_C"/>
</dbReference>
<sequence>MERTRCLFRVSSALPKALIDRSVVESVQPSPRQLQRLAAPTLAWQAHISPPCWLQHNTNQASQHQQRRLLSGRRGGLVGKAASKISENRYPRDREIKYEYVQVRDENNQLSEPRPTAEVLESLNPRVHSLVVVALPQEVDDVAGGGAAKRRGPRYPICVVVDKRAEQAAALERAREERKKAVHIKEIEINWAIAPHDLQVKLRQLKTFLSKGLRVEVLLMRKPKSKNKRQATEEEARGVLKAVKAAAAEVQGTREAKAMEGEVGRQIRLFFEGPRPQQQQQEQQQQQQPPPQQQGQQPPESQAPQP</sequence>
<evidence type="ECO:0000256" key="4">
    <source>
        <dbReference type="SAM" id="MobiDB-lite"/>
    </source>
</evidence>
<evidence type="ECO:0000313" key="6">
    <source>
        <dbReference type="EMBL" id="KAL1871043.1"/>
    </source>
</evidence>
<dbReference type="PANTHER" id="PTHR10938:SF0">
    <property type="entry name" value="TRANSLATION INITIATION FACTOR IF-3, MITOCHONDRIAL"/>
    <property type="match status" value="1"/>
</dbReference>
<evidence type="ECO:0000256" key="2">
    <source>
        <dbReference type="ARBA" id="ARBA00022540"/>
    </source>
</evidence>
<keyword evidence="3" id="KW-0648">Protein biosynthesis</keyword>
<feature type="compositionally biased region" description="Basic and acidic residues" evidence="4">
    <location>
        <begin position="253"/>
        <end position="265"/>
    </location>
</feature>
<dbReference type="Proteomes" id="UP001586593">
    <property type="component" value="Unassembled WGS sequence"/>
</dbReference>
<dbReference type="SUPFAM" id="SSF55200">
    <property type="entry name" value="Translation initiation factor IF3, C-terminal domain"/>
    <property type="match status" value="1"/>
</dbReference>
<dbReference type="InterPro" id="IPR036788">
    <property type="entry name" value="T_IF-3_C_sf"/>
</dbReference>
<name>A0ABR3X537_9PEZI</name>
<organism evidence="6 7">
    <name type="scientific">Phialemonium thermophilum</name>
    <dbReference type="NCBI Taxonomy" id="223376"/>
    <lineage>
        <taxon>Eukaryota</taxon>
        <taxon>Fungi</taxon>
        <taxon>Dikarya</taxon>
        <taxon>Ascomycota</taxon>
        <taxon>Pezizomycotina</taxon>
        <taxon>Sordariomycetes</taxon>
        <taxon>Sordariomycetidae</taxon>
        <taxon>Cephalothecales</taxon>
        <taxon>Cephalothecaceae</taxon>
        <taxon>Phialemonium</taxon>
    </lineage>
</organism>
<feature type="domain" description="Translation initiation factor 3 C-terminal" evidence="5">
    <location>
        <begin position="182"/>
        <end position="261"/>
    </location>
</feature>
<comment type="similarity">
    <text evidence="1">Belongs to the IF-3 family.</text>
</comment>
<proteinExistence type="inferred from homology"/>
<protein>
    <recommendedName>
        <fullName evidence="5">Translation initiation factor 3 C-terminal domain-containing protein</fullName>
    </recommendedName>
</protein>
<reference evidence="6 7" key="1">
    <citation type="journal article" date="2024" name="Commun. Biol.">
        <title>Comparative genomic analysis of thermophilic fungi reveals convergent evolutionary adaptations and gene losses.</title>
        <authorList>
            <person name="Steindorff A.S."/>
            <person name="Aguilar-Pontes M.V."/>
            <person name="Robinson A.J."/>
            <person name="Andreopoulos B."/>
            <person name="LaButti K."/>
            <person name="Kuo A."/>
            <person name="Mondo S."/>
            <person name="Riley R."/>
            <person name="Otillar R."/>
            <person name="Haridas S."/>
            <person name="Lipzen A."/>
            <person name="Grimwood J."/>
            <person name="Schmutz J."/>
            <person name="Clum A."/>
            <person name="Reid I.D."/>
            <person name="Moisan M.C."/>
            <person name="Butler G."/>
            <person name="Nguyen T.T.M."/>
            <person name="Dewar K."/>
            <person name="Conant G."/>
            <person name="Drula E."/>
            <person name="Henrissat B."/>
            <person name="Hansel C."/>
            <person name="Singer S."/>
            <person name="Hutchinson M.I."/>
            <person name="de Vries R.P."/>
            <person name="Natvig D.O."/>
            <person name="Powell A.J."/>
            <person name="Tsang A."/>
            <person name="Grigoriev I.V."/>
        </authorList>
    </citation>
    <scope>NUCLEOTIDE SEQUENCE [LARGE SCALE GENOMIC DNA]</scope>
    <source>
        <strain evidence="6 7">ATCC 24622</strain>
    </source>
</reference>
<gene>
    <name evidence="6" type="ORF">VTK73DRAFT_2278</name>
</gene>
<evidence type="ECO:0000259" key="5">
    <source>
        <dbReference type="Pfam" id="PF00707"/>
    </source>
</evidence>
<accession>A0ABR3X537</accession>
<evidence type="ECO:0000256" key="3">
    <source>
        <dbReference type="ARBA" id="ARBA00022917"/>
    </source>
</evidence>
<feature type="compositionally biased region" description="Low complexity" evidence="4">
    <location>
        <begin position="276"/>
        <end position="306"/>
    </location>
</feature>
<dbReference type="EMBL" id="JAZHXJ010000162">
    <property type="protein sequence ID" value="KAL1871043.1"/>
    <property type="molecule type" value="Genomic_DNA"/>
</dbReference>
<dbReference type="Gene3D" id="3.30.110.10">
    <property type="entry name" value="Translation initiation factor 3 (IF-3), C-terminal domain"/>
    <property type="match status" value="1"/>
</dbReference>
<dbReference type="Pfam" id="PF00707">
    <property type="entry name" value="IF3_C"/>
    <property type="match status" value="1"/>
</dbReference>
<keyword evidence="7" id="KW-1185">Reference proteome</keyword>
<evidence type="ECO:0000256" key="1">
    <source>
        <dbReference type="ARBA" id="ARBA00005439"/>
    </source>
</evidence>
<comment type="caution">
    <text evidence="6">The sequence shown here is derived from an EMBL/GenBank/DDBJ whole genome shotgun (WGS) entry which is preliminary data.</text>
</comment>
<dbReference type="InterPro" id="IPR001288">
    <property type="entry name" value="Translation_initiation_fac_3"/>
</dbReference>
<feature type="region of interest" description="Disordered" evidence="4">
    <location>
        <begin position="253"/>
        <end position="306"/>
    </location>
</feature>